<dbReference type="AlphaFoldDB" id="A0A2S8SXD4"/>
<dbReference type="Proteomes" id="UP000237684">
    <property type="component" value="Unassembled WGS sequence"/>
</dbReference>
<proteinExistence type="predicted"/>
<evidence type="ECO:0000313" key="2">
    <source>
        <dbReference type="Proteomes" id="UP000237684"/>
    </source>
</evidence>
<accession>A0A2S8SXD4</accession>
<dbReference type="EMBL" id="NIGF01000001">
    <property type="protein sequence ID" value="PQV65428.1"/>
    <property type="molecule type" value="Genomic_DNA"/>
</dbReference>
<sequence length="63" mass="7232">MRAVLSEFGRPGNMQTTHRSEKLSMQFLDTGHFNRKYELRAVSDVLPNRKLFALNCAAAVPFY</sequence>
<keyword evidence="2" id="KW-1185">Reference proteome</keyword>
<name>A0A2S8SXD4_9BACT</name>
<reference evidence="1 2" key="1">
    <citation type="journal article" date="2018" name="Syst. Appl. Microbiol.">
        <title>Abditibacterium utsteinense sp. nov., the first cultivated member of candidate phylum FBP, isolated from ice-free Antarctic soil samples.</title>
        <authorList>
            <person name="Tahon G."/>
            <person name="Tytgat B."/>
            <person name="Lebbe L."/>
            <person name="Carlier A."/>
            <person name="Willems A."/>
        </authorList>
    </citation>
    <scope>NUCLEOTIDE SEQUENCE [LARGE SCALE GENOMIC DNA]</scope>
    <source>
        <strain evidence="1 2">LMG 29911</strain>
    </source>
</reference>
<organism evidence="1 2">
    <name type="scientific">Abditibacterium utsteinense</name>
    <dbReference type="NCBI Taxonomy" id="1960156"/>
    <lineage>
        <taxon>Bacteria</taxon>
        <taxon>Pseudomonadati</taxon>
        <taxon>Abditibacteriota</taxon>
        <taxon>Abditibacteriia</taxon>
        <taxon>Abditibacteriales</taxon>
        <taxon>Abditibacteriaceae</taxon>
        <taxon>Abditibacterium</taxon>
    </lineage>
</organism>
<comment type="caution">
    <text evidence="1">The sequence shown here is derived from an EMBL/GenBank/DDBJ whole genome shotgun (WGS) entry which is preliminary data.</text>
</comment>
<protein>
    <submittedName>
        <fullName evidence="1">Uncharacterized protein</fullName>
    </submittedName>
</protein>
<gene>
    <name evidence="1" type="ORF">B1R32_101170</name>
</gene>
<evidence type="ECO:0000313" key="1">
    <source>
        <dbReference type="EMBL" id="PQV65428.1"/>
    </source>
</evidence>
<dbReference type="InParanoid" id="A0A2S8SXD4"/>